<evidence type="ECO:0000256" key="2">
    <source>
        <dbReference type="SAM" id="MobiDB-lite"/>
    </source>
</evidence>
<evidence type="ECO:0000256" key="1">
    <source>
        <dbReference type="ARBA" id="ARBA00023125"/>
    </source>
</evidence>
<evidence type="ECO:0000313" key="5">
    <source>
        <dbReference type="Proteomes" id="UP000182257"/>
    </source>
</evidence>
<protein>
    <submittedName>
        <fullName evidence="4">DNA-binding protein, histone-like, putative</fullName>
    </submittedName>
</protein>
<feature type="compositionally biased region" description="Polar residues" evidence="2">
    <location>
        <begin position="150"/>
        <end position="161"/>
    </location>
</feature>
<dbReference type="InterPro" id="IPR041607">
    <property type="entry name" value="HU-HIG"/>
</dbReference>
<evidence type="ECO:0000313" key="4">
    <source>
        <dbReference type="EMBL" id="SEA29465.1"/>
    </source>
</evidence>
<feature type="region of interest" description="Disordered" evidence="2">
    <location>
        <begin position="147"/>
        <end position="193"/>
    </location>
</feature>
<dbReference type="AlphaFoldDB" id="A0A1H4A0H5"/>
<feature type="domain" description="HU" evidence="3">
    <location>
        <begin position="1"/>
        <end position="113"/>
    </location>
</feature>
<name>A0A1H4A0H5_XYLRU</name>
<keyword evidence="1 4" id="KW-0238">DNA-binding</keyword>
<dbReference type="OrthoDB" id="1070708at2"/>
<dbReference type="InterPro" id="IPR010992">
    <property type="entry name" value="IHF-like_DNA-bd_dom_sf"/>
</dbReference>
<dbReference type="Pfam" id="PF18291">
    <property type="entry name" value="HU-HIG"/>
    <property type="match status" value="1"/>
</dbReference>
<accession>A0A1H4A0H5</accession>
<dbReference type="Proteomes" id="UP000182257">
    <property type="component" value="Unassembled WGS sequence"/>
</dbReference>
<dbReference type="Gene3D" id="4.10.520.10">
    <property type="entry name" value="IHF-like DNA-binding proteins"/>
    <property type="match status" value="1"/>
</dbReference>
<gene>
    <name evidence="4" type="ORF">SAMN05216462_1003</name>
</gene>
<proteinExistence type="predicted"/>
<dbReference type="GO" id="GO:0003677">
    <property type="term" value="F:DNA binding"/>
    <property type="evidence" value="ECO:0007669"/>
    <property type="project" value="UniProtKB-KW"/>
</dbReference>
<reference evidence="4 5" key="1">
    <citation type="submission" date="2016-10" db="EMBL/GenBank/DDBJ databases">
        <authorList>
            <person name="de Groot N.N."/>
        </authorList>
    </citation>
    <scope>NUCLEOTIDE SEQUENCE [LARGE SCALE GENOMIC DNA]</scope>
    <source>
        <strain evidence="4 5">D31d</strain>
    </source>
</reference>
<organism evidence="4 5">
    <name type="scientific">Xylanibacter ruminicola</name>
    <name type="common">Prevotella ruminicola</name>
    <dbReference type="NCBI Taxonomy" id="839"/>
    <lineage>
        <taxon>Bacteria</taxon>
        <taxon>Pseudomonadati</taxon>
        <taxon>Bacteroidota</taxon>
        <taxon>Bacteroidia</taxon>
        <taxon>Bacteroidales</taxon>
        <taxon>Prevotellaceae</taxon>
        <taxon>Xylanibacter</taxon>
    </lineage>
</organism>
<dbReference type="RefSeq" id="WP_074760517.1">
    <property type="nucleotide sequence ID" value="NZ_FNRF01000002.1"/>
</dbReference>
<feature type="compositionally biased region" description="Gly residues" evidence="2">
    <location>
        <begin position="166"/>
        <end position="184"/>
    </location>
</feature>
<sequence>MSQKFIKLKNNNRANVKAYGKYFATAVYDNHFVGTDEIADFIQRQASVKKSDIKAVLQELGEAMKHFFEMGQKIKLEGIGILKVGFSSIGVAKAEECSASTITTRRILFQPETERVVVGQQKRGDGTVKQKYVTAISLLKDVTFEETHDNSMNVESESNQPSTGGNTNGGNTSGGGSASGGGNTGDDDESYGD</sequence>
<dbReference type="SUPFAM" id="SSF47729">
    <property type="entry name" value="IHF-like DNA-binding proteins"/>
    <property type="match status" value="1"/>
</dbReference>
<evidence type="ECO:0000259" key="3">
    <source>
        <dbReference type="Pfam" id="PF18291"/>
    </source>
</evidence>
<dbReference type="EMBL" id="FNRF01000002">
    <property type="protein sequence ID" value="SEA29465.1"/>
    <property type="molecule type" value="Genomic_DNA"/>
</dbReference>